<feature type="region of interest" description="Disordered" evidence="1">
    <location>
        <begin position="118"/>
        <end position="160"/>
    </location>
</feature>
<reference evidence="2" key="1">
    <citation type="submission" date="2023-06" db="EMBL/GenBank/DDBJ databases">
        <title>Genome-scale phylogeny and comparative genomics of the fungal order Sordariales.</title>
        <authorList>
            <consortium name="Lawrence Berkeley National Laboratory"/>
            <person name="Hensen N."/>
            <person name="Bonometti L."/>
            <person name="Westerberg I."/>
            <person name="Brannstrom I.O."/>
            <person name="Guillou S."/>
            <person name="Cros-Aarteil S."/>
            <person name="Calhoun S."/>
            <person name="Haridas S."/>
            <person name="Kuo A."/>
            <person name="Mondo S."/>
            <person name="Pangilinan J."/>
            <person name="Riley R."/>
            <person name="Labutti K."/>
            <person name="Andreopoulos B."/>
            <person name="Lipzen A."/>
            <person name="Chen C."/>
            <person name="Yanf M."/>
            <person name="Daum C."/>
            <person name="Ng V."/>
            <person name="Clum A."/>
            <person name="Steindorff A."/>
            <person name="Ohm R."/>
            <person name="Martin F."/>
            <person name="Silar P."/>
            <person name="Natvig D."/>
            <person name="Lalanne C."/>
            <person name="Gautier V."/>
            <person name="Ament-Velasquez S.L."/>
            <person name="Kruys A."/>
            <person name="Hutchinson M.I."/>
            <person name="Powell A.J."/>
            <person name="Barry K."/>
            <person name="Miller A.N."/>
            <person name="Grigoriev I.V."/>
            <person name="Debuchy R."/>
            <person name="Gladieux P."/>
            <person name="Thoren M.H."/>
            <person name="Johannesson H."/>
        </authorList>
    </citation>
    <scope>NUCLEOTIDE SEQUENCE</scope>
    <source>
        <strain evidence="2">SMH4607-1</strain>
    </source>
</reference>
<keyword evidence="3" id="KW-1185">Reference proteome</keyword>
<dbReference type="AlphaFoldDB" id="A0AA40B020"/>
<gene>
    <name evidence="2" type="ORF">B0H67DRAFT_550778</name>
</gene>
<name>A0AA40B020_9PEZI</name>
<proteinExistence type="predicted"/>
<dbReference type="Proteomes" id="UP001172102">
    <property type="component" value="Unassembled WGS sequence"/>
</dbReference>
<organism evidence="2 3">
    <name type="scientific">Lasiosphaeris hirsuta</name>
    <dbReference type="NCBI Taxonomy" id="260670"/>
    <lineage>
        <taxon>Eukaryota</taxon>
        <taxon>Fungi</taxon>
        <taxon>Dikarya</taxon>
        <taxon>Ascomycota</taxon>
        <taxon>Pezizomycotina</taxon>
        <taxon>Sordariomycetes</taxon>
        <taxon>Sordariomycetidae</taxon>
        <taxon>Sordariales</taxon>
        <taxon>Lasiosphaeriaceae</taxon>
        <taxon>Lasiosphaeris</taxon>
    </lineage>
</organism>
<comment type="caution">
    <text evidence="2">The sequence shown here is derived from an EMBL/GenBank/DDBJ whole genome shotgun (WGS) entry which is preliminary data.</text>
</comment>
<evidence type="ECO:0000313" key="3">
    <source>
        <dbReference type="Proteomes" id="UP001172102"/>
    </source>
</evidence>
<protein>
    <submittedName>
        <fullName evidence="2">Uncharacterized protein</fullName>
    </submittedName>
</protein>
<accession>A0AA40B020</accession>
<sequence>MPIVAADLIVWRLSVAEMSTTVRKAERCSSARQSVFDRKVGHEFCIHHESMARRFRPNRALPSSDVKAFNDALLLLPKNKIHASRKKHASGNSGGTGFVTGEVIDDFAPANGCPDDDYGGLNNYVDTGPSYPYASPPDEGGNSQGDSALHAEQDASSSAANDAVDTLAQYFDPDTLADGRLDADNFQGYIIPGEEYTVVCGIFGNPPPGEEQSQGLEQVAGDAFRDHGAYEV</sequence>
<evidence type="ECO:0000256" key="1">
    <source>
        <dbReference type="SAM" id="MobiDB-lite"/>
    </source>
</evidence>
<dbReference type="EMBL" id="JAUKUA010000002">
    <property type="protein sequence ID" value="KAK0725156.1"/>
    <property type="molecule type" value="Genomic_DNA"/>
</dbReference>
<evidence type="ECO:0000313" key="2">
    <source>
        <dbReference type="EMBL" id="KAK0725156.1"/>
    </source>
</evidence>